<dbReference type="EMBL" id="MIEK01000005">
    <property type="protein sequence ID" value="OEH83568.1"/>
    <property type="molecule type" value="Genomic_DNA"/>
</dbReference>
<dbReference type="OrthoDB" id="2229394at2"/>
<protein>
    <submittedName>
        <fullName evidence="1">Uncharacterized protein</fullName>
    </submittedName>
</protein>
<name>A0A1E5L0D0_9ENTE</name>
<reference evidence="1 2" key="1">
    <citation type="submission" date="2016-09" db="EMBL/GenBank/DDBJ databases">
        <authorList>
            <person name="Capua I."/>
            <person name="De Benedictis P."/>
            <person name="Joannis T."/>
            <person name="Lombin L.H."/>
            <person name="Cattoli G."/>
        </authorList>
    </citation>
    <scope>NUCLEOTIDE SEQUENCE [LARGE SCALE GENOMIC DNA]</scope>
    <source>
        <strain evidence="1 2">LMG 25899</strain>
    </source>
</reference>
<evidence type="ECO:0000313" key="2">
    <source>
        <dbReference type="Proteomes" id="UP000095256"/>
    </source>
</evidence>
<evidence type="ECO:0000313" key="1">
    <source>
        <dbReference type="EMBL" id="OEH83568.1"/>
    </source>
</evidence>
<dbReference type="STRING" id="762845.BCR26_08800"/>
<gene>
    <name evidence="1" type="ORF">BCR26_08800</name>
</gene>
<organism evidence="1 2">
    <name type="scientific">Enterococcus rivorum</name>
    <dbReference type="NCBI Taxonomy" id="762845"/>
    <lineage>
        <taxon>Bacteria</taxon>
        <taxon>Bacillati</taxon>
        <taxon>Bacillota</taxon>
        <taxon>Bacilli</taxon>
        <taxon>Lactobacillales</taxon>
        <taxon>Enterococcaceae</taxon>
        <taxon>Enterococcus</taxon>
    </lineage>
</organism>
<dbReference type="RefSeq" id="WP_069697441.1">
    <property type="nucleotide sequence ID" value="NZ_JAGGMA010000012.1"/>
</dbReference>
<accession>A0A1E5L0D0</accession>
<proteinExistence type="predicted"/>
<dbReference type="Proteomes" id="UP000095256">
    <property type="component" value="Unassembled WGS sequence"/>
</dbReference>
<sequence>MRADSTLIEWLLHEHKENAASIARNSGVPATTIKDLKNGISNINNFRFGNAAKLTRYAETKKLGDPKVSQEKIDYLLEEFKFKGKEISETELYRLALDYYFELVKGKFIEIK</sequence>
<comment type="caution">
    <text evidence="1">The sequence shown here is derived from an EMBL/GenBank/DDBJ whole genome shotgun (WGS) entry which is preliminary data.</text>
</comment>
<dbReference type="AlphaFoldDB" id="A0A1E5L0D0"/>
<keyword evidence="2" id="KW-1185">Reference proteome</keyword>